<evidence type="ECO:0000313" key="1">
    <source>
        <dbReference type="EMBL" id="KAF7916808.1"/>
    </source>
</evidence>
<reference evidence="1 2" key="1">
    <citation type="journal article" date="2020" name="Genome Biol. Evol.">
        <title>Comparative genomics of Sclerotiniaceae.</title>
        <authorList>
            <person name="Valero Jimenez C.A."/>
            <person name="Steentjes M."/>
            <person name="Scholten O.E."/>
            <person name="Van Kan J.A.L."/>
        </authorList>
    </citation>
    <scope>NUCLEOTIDE SEQUENCE [LARGE SCALE GENOMIC DNA]</scope>
    <source>
        <strain evidence="1 2">B1</strain>
    </source>
</reference>
<accession>A0ABQ7I8H0</accession>
<dbReference type="EMBL" id="RCSX01000037">
    <property type="protein sequence ID" value="KAF7916808.1"/>
    <property type="molecule type" value="Genomic_DNA"/>
</dbReference>
<proteinExistence type="predicted"/>
<gene>
    <name evidence="1" type="ORF">EAE98_010530</name>
</gene>
<dbReference type="GeneID" id="62237301"/>
<comment type="caution">
    <text evidence="1">The sequence shown here is derived from an EMBL/GenBank/DDBJ whole genome shotgun (WGS) entry which is preliminary data.</text>
</comment>
<dbReference type="Proteomes" id="UP000783213">
    <property type="component" value="Unassembled WGS sequence"/>
</dbReference>
<keyword evidence="2" id="KW-1185">Reference proteome</keyword>
<organism evidence="1 2">
    <name type="scientific">Botrytis deweyae</name>
    <dbReference type="NCBI Taxonomy" id="2478750"/>
    <lineage>
        <taxon>Eukaryota</taxon>
        <taxon>Fungi</taxon>
        <taxon>Dikarya</taxon>
        <taxon>Ascomycota</taxon>
        <taxon>Pezizomycotina</taxon>
        <taxon>Leotiomycetes</taxon>
        <taxon>Helotiales</taxon>
        <taxon>Sclerotiniaceae</taxon>
        <taxon>Botrytis</taxon>
    </lineage>
</organism>
<dbReference type="RefSeq" id="XP_038805511.1">
    <property type="nucleotide sequence ID" value="XM_038958151.1"/>
</dbReference>
<protein>
    <submittedName>
        <fullName evidence="1">Uncharacterized protein</fullName>
    </submittedName>
</protein>
<name>A0ABQ7I8H0_9HELO</name>
<evidence type="ECO:0000313" key="2">
    <source>
        <dbReference type="Proteomes" id="UP000783213"/>
    </source>
</evidence>
<sequence length="93" mass="11024">MNMNPYHVHVYPYRPVPPPRVHPTPNNIRDYYAFPQNRLPPLRIVYGNNQSNEVVRRHPMSVGRTMEPNARISGPYDSPYVRYVTYRRMGWGP</sequence>